<dbReference type="Proteomes" id="UP000770717">
    <property type="component" value="Unassembled WGS sequence"/>
</dbReference>
<dbReference type="AlphaFoldDB" id="A0A8J6EQ66"/>
<dbReference type="InterPro" id="IPR037165">
    <property type="entry name" value="AldOxase/xan_DH_Mopterin-bd_sf"/>
</dbReference>
<evidence type="ECO:0000256" key="1">
    <source>
        <dbReference type="SAM" id="SignalP"/>
    </source>
</evidence>
<dbReference type="SUPFAM" id="SSF56003">
    <property type="entry name" value="Molybdenum cofactor-binding domain"/>
    <property type="match status" value="1"/>
</dbReference>
<accession>A0A8J6EQ66</accession>
<evidence type="ECO:0000313" key="4">
    <source>
        <dbReference type="Proteomes" id="UP000770717"/>
    </source>
</evidence>
<dbReference type="GO" id="GO:0005506">
    <property type="term" value="F:iron ion binding"/>
    <property type="evidence" value="ECO:0007669"/>
    <property type="project" value="InterPro"/>
</dbReference>
<evidence type="ECO:0000313" key="3">
    <source>
        <dbReference type="EMBL" id="KAG9473349.1"/>
    </source>
</evidence>
<dbReference type="PANTHER" id="PTHR45444">
    <property type="entry name" value="XANTHINE DEHYDROGENASE"/>
    <property type="match status" value="1"/>
</dbReference>
<comment type="caution">
    <text evidence="3">The sequence shown here is derived from an EMBL/GenBank/DDBJ whole genome shotgun (WGS) entry which is preliminary data.</text>
</comment>
<dbReference type="InterPro" id="IPR016208">
    <property type="entry name" value="Ald_Oxase/xanthine_DH-like"/>
</dbReference>
<dbReference type="PANTHER" id="PTHR45444:SF3">
    <property type="entry name" value="XANTHINE DEHYDROGENASE"/>
    <property type="match status" value="1"/>
</dbReference>
<keyword evidence="4" id="KW-1185">Reference proteome</keyword>
<dbReference type="OrthoDB" id="8300278at2759"/>
<dbReference type="GO" id="GO:0016491">
    <property type="term" value="F:oxidoreductase activity"/>
    <property type="evidence" value="ECO:0007669"/>
    <property type="project" value="InterPro"/>
</dbReference>
<organism evidence="3 4">
    <name type="scientific">Eleutherodactylus coqui</name>
    <name type="common">Puerto Rican coqui</name>
    <dbReference type="NCBI Taxonomy" id="57060"/>
    <lineage>
        <taxon>Eukaryota</taxon>
        <taxon>Metazoa</taxon>
        <taxon>Chordata</taxon>
        <taxon>Craniata</taxon>
        <taxon>Vertebrata</taxon>
        <taxon>Euteleostomi</taxon>
        <taxon>Amphibia</taxon>
        <taxon>Batrachia</taxon>
        <taxon>Anura</taxon>
        <taxon>Neobatrachia</taxon>
        <taxon>Hyloidea</taxon>
        <taxon>Eleutherodactylidae</taxon>
        <taxon>Eleutherodactylinae</taxon>
        <taxon>Eleutherodactylus</taxon>
        <taxon>Eleutherodactylus</taxon>
    </lineage>
</organism>
<name>A0A8J6EQ66_ELECQ</name>
<dbReference type="InterPro" id="IPR046867">
    <property type="entry name" value="AldOxase/xan_DH_MoCoBD2"/>
</dbReference>
<sequence length="221" mass="24301">MIFVLQVLAAFFNRTSLTATGHYRGYETDIDWQKSQGNIAPYYIYGAACSEVELDCLTGGHKNLRTDLVVDFGESLNPGIDIGQIEGGFMQGVGLYTMEELFYSPQGDMYTLGPDKYKIPAVCDVPTEFNVSLLAGSKNPYTIYSSKGPGETAVFMGCSVYFALKNALDAAREQRGLPKIFSLSSPLTPEKIRMACEDHITKMIPADKPGTFTPWSIDVTK</sequence>
<feature type="chain" id="PRO_5035276129" description="Aldehyde oxidase/xanthine dehydrogenase second molybdopterin binding domain-containing protein" evidence="1">
    <location>
        <begin position="18"/>
        <end position="221"/>
    </location>
</feature>
<gene>
    <name evidence="3" type="ORF">GDO78_016494</name>
</gene>
<reference evidence="3" key="1">
    <citation type="thesis" date="2020" institute="ProQuest LLC" country="789 East Eisenhower Parkway, Ann Arbor, MI, USA">
        <title>Comparative Genomics and Chromosome Evolution.</title>
        <authorList>
            <person name="Mudd A.B."/>
        </authorList>
    </citation>
    <scope>NUCLEOTIDE SEQUENCE</scope>
    <source>
        <strain evidence="3">HN-11 Male</strain>
        <tissue evidence="3">Kidney and liver</tissue>
    </source>
</reference>
<dbReference type="EMBL" id="WNTK01000015">
    <property type="protein sequence ID" value="KAG9473349.1"/>
    <property type="molecule type" value="Genomic_DNA"/>
</dbReference>
<proteinExistence type="predicted"/>
<feature type="domain" description="Aldehyde oxidase/xanthine dehydrogenase second molybdopterin binding" evidence="2">
    <location>
        <begin position="9"/>
        <end position="126"/>
    </location>
</feature>
<dbReference type="Gene3D" id="3.30.365.10">
    <property type="entry name" value="Aldehyde oxidase/xanthine dehydrogenase, molybdopterin binding domain"/>
    <property type="match status" value="1"/>
</dbReference>
<dbReference type="Pfam" id="PF20256">
    <property type="entry name" value="MoCoBD_2"/>
    <property type="match status" value="1"/>
</dbReference>
<evidence type="ECO:0000259" key="2">
    <source>
        <dbReference type="Pfam" id="PF20256"/>
    </source>
</evidence>
<protein>
    <recommendedName>
        <fullName evidence="2">Aldehyde oxidase/xanthine dehydrogenase second molybdopterin binding domain-containing protein</fullName>
    </recommendedName>
</protein>
<feature type="signal peptide" evidence="1">
    <location>
        <begin position="1"/>
        <end position="17"/>
    </location>
</feature>
<keyword evidence="1" id="KW-0732">Signal</keyword>
<dbReference type="FunFam" id="3.30.365.10:FF:000004">
    <property type="entry name" value="Xanthine dehydrogenase oxidase"/>
    <property type="match status" value="1"/>
</dbReference>